<evidence type="ECO:0000313" key="1">
    <source>
        <dbReference type="EMBL" id="MBD8047977.1"/>
    </source>
</evidence>
<proteinExistence type="predicted"/>
<dbReference type="EMBL" id="JACSQB010000107">
    <property type="protein sequence ID" value="MBD8047977.1"/>
    <property type="molecule type" value="Genomic_DNA"/>
</dbReference>
<evidence type="ECO:0000313" key="2">
    <source>
        <dbReference type="Proteomes" id="UP000627166"/>
    </source>
</evidence>
<dbReference type="Proteomes" id="UP000627166">
    <property type="component" value="Unassembled WGS sequence"/>
</dbReference>
<dbReference type="RefSeq" id="WP_191740935.1">
    <property type="nucleotide sequence ID" value="NZ_JACSQB010000107.1"/>
</dbReference>
<comment type="caution">
    <text evidence="1">The sequence shown here is derived from an EMBL/GenBank/DDBJ whole genome shotgun (WGS) entry which is preliminary data.</text>
</comment>
<name>A0ABR8YUN2_9CLOT</name>
<gene>
    <name evidence="1" type="ORF">H9637_13160</name>
</gene>
<keyword evidence="2" id="KW-1185">Reference proteome</keyword>
<organism evidence="1 2">
    <name type="scientific">Clostridium faecium</name>
    <dbReference type="NCBI Taxonomy" id="2762223"/>
    <lineage>
        <taxon>Bacteria</taxon>
        <taxon>Bacillati</taxon>
        <taxon>Bacillota</taxon>
        <taxon>Clostridia</taxon>
        <taxon>Eubacteriales</taxon>
        <taxon>Clostridiaceae</taxon>
        <taxon>Clostridium</taxon>
    </lineage>
</organism>
<dbReference type="InterPro" id="IPR007362">
    <property type="entry name" value="DUF429"/>
</dbReference>
<dbReference type="Pfam" id="PF04250">
    <property type="entry name" value="DUF429"/>
    <property type="match status" value="1"/>
</dbReference>
<accession>A0ABR8YUN2</accession>
<sequence length="246" mass="27506">MEIKVIGIDCATDPKKVGISLGKYYKGQMELIQTMIATGSQSMYKLICDYIGSENNVLLAIDAPLGWPIDLGASLVNHNAGDALNVDANDLFRRETDRFVKRVIGKQSLDVGADRIARTAHAALKMLQELRKMTGRDIKMTWEPNNLNGIGAIEVYPAATLDCYRIISTGYKDKNKQQIREQILNALKNHIKVPKDTELLLNNADALDSAICLLSAKDFIEGNAYYPEQLDLARKEGWIWIRNIHS</sequence>
<reference evidence="1 2" key="1">
    <citation type="submission" date="2020-08" db="EMBL/GenBank/DDBJ databases">
        <title>A Genomic Blueprint of the Chicken Gut Microbiome.</title>
        <authorList>
            <person name="Gilroy R."/>
            <person name="Ravi A."/>
            <person name="Getino M."/>
            <person name="Pursley I."/>
            <person name="Horton D.L."/>
            <person name="Alikhan N.-F."/>
            <person name="Baker D."/>
            <person name="Gharbi K."/>
            <person name="Hall N."/>
            <person name="Watson M."/>
            <person name="Adriaenssens E.M."/>
            <person name="Foster-Nyarko E."/>
            <person name="Jarju S."/>
            <person name="Secka A."/>
            <person name="Antonio M."/>
            <person name="Oren A."/>
            <person name="Chaudhuri R."/>
            <person name="La Ragione R.M."/>
            <person name="Hildebrand F."/>
            <person name="Pallen M.J."/>
        </authorList>
    </citation>
    <scope>NUCLEOTIDE SEQUENCE [LARGE SCALE GENOMIC DNA]</scope>
    <source>
        <strain evidence="1 2">N37</strain>
    </source>
</reference>
<protein>
    <submittedName>
        <fullName evidence="1">DUF429 domain-containing protein</fullName>
    </submittedName>
</protein>